<dbReference type="EC" id="2.4.1.-" evidence="11"/>
<comment type="cofactor">
    <cofactor evidence="11">
        <name>Mn(2+)</name>
        <dbReference type="ChEBI" id="CHEBI:29035"/>
    </cofactor>
</comment>
<keyword evidence="8 11" id="KW-1133">Transmembrane helix</keyword>
<comment type="pathway">
    <text evidence="2">Protein modification; protein glycosylation.</text>
</comment>
<accession>A0ABP1GAV6</accession>
<reference evidence="12 13" key="1">
    <citation type="submission" date="2024-06" db="EMBL/GenBank/DDBJ databases">
        <authorList>
            <person name="Kraege A."/>
            <person name="Thomma B."/>
        </authorList>
    </citation>
    <scope>NUCLEOTIDE SEQUENCE [LARGE SCALE GENOMIC DNA]</scope>
</reference>
<evidence type="ECO:0000256" key="1">
    <source>
        <dbReference type="ARBA" id="ARBA00004323"/>
    </source>
</evidence>
<evidence type="ECO:0000256" key="7">
    <source>
        <dbReference type="ARBA" id="ARBA00022968"/>
    </source>
</evidence>
<feature type="transmembrane region" description="Helical" evidence="11">
    <location>
        <begin position="32"/>
        <end position="53"/>
    </location>
</feature>
<dbReference type="Gene3D" id="3.90.550.50">
    <property type="match status" value="1"/>
</dbReference>
<keyword evidence="6 11" id="KW-0812">Transmembrane</keyword>
<dbReference type="PANTHER" id="PTHR11214:SF3">
    <property type="entry name" value="BETA-1,3-GALACTOSYLTRANSFERASE 6"/>
    <property type="match status" value="1"/>
</dbReference>
<evidence type="ECO:0000256" key="9">
    <source>
        <dbReference type="ARBA" id="ARBA00023034"/>
    </source>
</evidence>
<dbReference type="PANTHER" id="PTHR11214">
    <property type="entry name" value="BETA-1,3-N-ACETYLGLUCOSAMINYLTRANSFERASE"/>
    <property type="match status" value="1"/>
</dbReference>
<proteinExistence type="inferred from homology"/>
<keyword evidence="13" id="KW-1185">Reference proteome</keyword>
<name>A0ABP1GAV6_9CHLO</name>
<keyword evidence="9 11" id="KW-0333">Golgi apparatus</keyword>
<dbReference type="EMBL" id="CAXHTA020000018">
    <property type="protein sequence ID" value="CAL5228445.1"/>
    <property type="molecule type" value="Genomic_DNA"/>
</dbReference>
<keyword evidence="11" id="KW-0464">Manganese</keyword>
<dbReference type="InterPro" id="IPR002659">
    <property type="entry name" value="Glyco_trans_31"/>
</dbReference>
<dbReference type="Proteomes" id="UP001497392">
    <property type="component" value="Unassembled WGS sequence"/>
</dbReference>
<evidence type="ECO:0000313" key="12">
    <source>
        <dbReference type="EMBL" id="CAL5228445.1"/>
    </source>
</evidence>
<evidence type="ECO:0000256" key="3">
    <source>
        <dbReference type="ARBA" id="ARBA00008661"/>
    </source>
</evidence>
<evidence type="ECO:0000256" key="6">
    <source>
        <dbReference type="ARBA" id="ARBA00022692"/>
    </source>
</evidence>
<evidence type="ECO:0000256" key="2">
    <source>
        <dbReference type="ARBA" id="ARBA00004922"/>
    </source>
</evidence>
<keyword evidence="4 11" id="KW-0328">Glycosyltransferase</keyword>
<dbReference type="Pfam" id="PF01762">
    <property type="entry name" value="Galactosyl_T"/>
    <property type="match status" value="1"/>
</dbReference>
<evidence type="ECO:0000256" key="8">
    <source>
        <dbReference type="ARBA" id="ARBA00022989"/>
    </source>
</evidence>
<comment type="caution">
    <text evidence="12">The sequence shown here is derived from an EMBL/GenBank/DDBJ whole genome shotgun (WGS) entry which is preliminary data.</text>
</comment>
<keyword evidence="5" id="KW-0808">Transferase</keyword>
<evidence type="ECO:0000256" key="5">
    <source>
        <dbReference type="ARBA" id="ARBA00022679"/>
    </source>
</evidence>
<evidence type="ECO:0000256" key="4">
    <source>
        <dbReference type="ARBA" id="ARBA00022676"/>
    </source>
</evidence>
<keyword evidence="10 11" id="KW-0472">Membrane</keyword>
<comment type="subcellular location">
    <subcellularLocation>
        <location evidence="1 11">Golgi apparatus membrane</location>
        <topology evidence="1 11">Single-pass type II membrane protein</topology>
    </subcellularLocation>
</comment>
<evidence type="ECO:0000313" key="13">
    <source>
        <dbReference type="Proteomes" id="UP001497392"/>
    </source>
</evidence>
<evidence type="ECO:0000256" key="11">
    <source>
        <dbReference type="RuleBase" id="RU363063"/>
    </source>
</evidence>
<evidence type="ECO:0000256" key="10">
    <source>
        <dbReference type="ARBA" id="ARBA00023136"/>
    </source>
</evidence>
<organism evidence="12 13">
    <name type="scientific">Coccomyxa viridis</name>
    <dbReference type="NCBI Taxonomy" id="1274662"/>
    <lineage>
        <taxon>Eukaryota</taxon>
        <taxon>Viridiplantae</taxon>
        <taxon>Chlorophyta</taxon>
        <taxon>core chlorophytes</taxon>
        <taxon>Trebouxiophyceae</taxon>
        <taxon>Trebouxiophyceae incertae sedis</taxon>
        <taxon>Coccomyxaceae</taxon>
        <taxon>Coccomyxa</taxon>
    </lineage>
</organism>
<comment type="similarity">
    <text evidence="3 11">Belongs to the glycosyltransferase 31 family.</text>
</comment>
<protein>
    <recommendedName>
        <fullName evidence="11">Hexosyltransferase</fullName>
        <ecNumber evidence="11">2.4.1.-</ecNumber>
    </recommendedName>
</protein>
<keyword evidence="7 11" id="KW-0735">Signal-anchor</keyword>
<gene>
    <name evidence="12" type="primary">g11581</name>
    <name evidence="12" type="ORF">VP750_LOCUS10351</name>
</gene>
<sequence>MTPEKSRRGSAGEGSPLSSPLRYAQGLKSRGSFFSLTAFGVATTLLVALYLLVSGRKDHLSACWLYENDIDGSCAQLLGALTKEPACTGSSSGAGMPQRCCALASVLASKRCHCGFSAPKAAVAKLSGVRQQCLQQSRSIVETEFLGGDSSLSSAALEMLEDELMTEEVYVPGDRMVDGVAEVGGYLPAAPSTSATAFRVVSHIRWHGESLRDTSRIRLFVGVLTGGANTDRRAAIRETWGRDKRLHRVLFFSAKPKDEKVFDALRREAADQGDVVVLPGIFEHYHNITHQTLEILRAASMDAVATHALKVDDDSYVHVDALLNLLSSLPSQHLYLGNIDEGPGGPHRDPASPWYVTEEEWASQHYPMWAHGAGYVLSKDLVREVAAGAALKAMNHRIFKLEDIAMGSWVDYVAKERGWGVQYMSHAGFNFVGCSSADVVSHYVRPAQAQCMFQHEGRSCCKNAQLEVQPLRRLLTDDV</sequence>